<feature type="region of interest" description="Disordered" evidence="1">
    <location>
        <begin position="110"/>
        <end position="150"/>
    </location>
</feature>
<dbReference type="OrthoDB" id="2500073at2759"/>
<feature type="region of interest" description="Disordered" evidence="1">
    <location>
        <begin position="1"/>
        <end position="71"/>
    </location>
</feature>
<dbReference type="STRING" id="933852.A0A0C2W5T4"/>
<evidence type="ECO:0000313" key="3">
    <source>
        <dbReference type="Proteomes" id="UP000054097"/>
    </source>
</evidence>
<dbReference type="AlphaFoldDB" id="A0A0C2W5T4"/>
<accession>A0A0C2W5T4</accession>
<keyword evidence="3" id="KW-1185">Reference proteome</keyword>
<evidence type="ECO:0000256" key="1">
    <source>
        <dbReference type="SAM" id="MobiDB-lite"/>
    </source>
</evidence>
<evidence type="ECO:0000313" key="2">
    <source>
        <dbReference type="EMBL" id="KIM21813.1"/>
    </source>
</evidence>
<feature type="compositionally biased region" description="Basic and acidic residues" evidence="1">
    <location>
        <begin position="24"/>
        <end position="45"/>
    </location>
</feature>
<feature type="compositionally biased region" description="Polar residues" evidence="1">
    <location>
        <begin position="1"/>
        <end position="19"/>
    </location>
</feature>
<feature type="compositionally biased region" description="Low complexity" evidence="1">
    <location>
        <begin position="137"/>
        <end position="150"/>
    </location>
</feature>
<protein>
    <submittedName>
        <fullName evidence="2">Uncharacterized protein</fullName>
    </submittedName>
</protein>
<dbReference type="HOGENOM" id="CLU_146212_0_0_1"/>
<dbReference type="Proteomes" id="UP000054097">
    <property type="component" value="Unassembled WGS sequence"/>
</dbReference>
<dbReference type="EMBL" id="KN824371">
    <property type="protein sequence ID" value="KIM21813.1"/>
    <property type="molecule type" value="Genomic_DNA"/>
</dbReference>
<name>A0A0C2W5T4_SERVB</name>
<reference evidence="3" key="2">
    <citation type="submission" date="2015-01" db="EMBL/GenBank/DDBJ databases">
        <title>Evolutionary Origins and Diversification of the Mycorrhizal Mutualists.</title>
        <authorList>
            <consortium name="DOE Joint Genome Institute"/>
            <consortium name="Mycorrhizal Genomics Consortium"/>
            <person name="Kohler A."/>
            <person name="Kuo A."/>
            <person name="Nagy L.G."/>
            <person name="Floudas D."/>
            <person name="Copeland A."/>
            <person name="Barry K.W."/>
            <person name="Cichocki N."/>
            <person name="Veneault-Fourrey C."/>
            <person name="LaButti K."/>
            <person name="Lindquist E.A."/>
            <person name="Lipzen A."/>
            <person name="Lundell T."/>
            <person name="Morin E."/>
            <person name="Murat C."/>
            <person name="Riley R."/>
            <person name="Ohm R."/>
            <person name="Sun H."/>
            <person name="Tunlid A."/>
            <person name="Henrissat B."/>
            <person name="Grigoriev I.V."/>
            <person name="Hibbett D.S."/>
            <person name="Martin F."/>
        </authorList>
    </citation>
    <scope>NUCLEOTIDE SEQUENCE [LARGE SCALE GENOMIC DNA]</scope>
    <source>
        <strain evidence="3">MAFF 305830</strain>
    </source>
</reference>
<gene>
    <name evidence="2" type="ORF">M408DRAFT_18320</name>
</gene>
<proteinExistence type="predicted"/>
<reference evidence="2 3" key="1">
    <citation type="submission" date="2014-04" db="EMBL/GenBank/DDBJ databases">
        <authorList>
            <consortium name="DOE Joint Genome Institute"/>
            <person name="Kuo A."/>
            <person name="Zuccaro A."/>
            <person name="Kohler A."/>
            <person name="Nagy L.G."/>
            <person name="Floudas D."/>
            <person name="Copeland A."/>
            <person name="Barry K.W."/>
            <person name="Cichocki N."/>
            <person name="Veneault-Fourrey C."/>
            <person name="LaButti K."/>
            <person name="Lindquist E.A."/>
            <person name="Lipzen A."/>
            <person name="Lundell T."/>
            <person name="Morin E."/>
            <person name="Murat C."/>
            <person name="Sun H."/>
            <person name="Tunlid A."/>
            <person name="Henrissat B."/>
            <person name="Grigoriev I.V."/>
            <person name="Hibbett D.S."/>
            <person name="Martin F."/>
            <person name="Nordberg H.P."/>
            <person name="Cantor M.N."/>
            <person name="Hua S.X."/>
        </authorList>
    </citation>
    <scope>NUCLEOTIDE SEQUENCE [LARGE SCALE GENOMIC DNA]</scope>
    <source>
        <strain evidence="2 3">MAFF 305830</strain>
    </source>
</reference>
<organism evidence="2 3">
    <name type="scientific">Serendipita vermifera MAFF 305830</name>
    <dbReference type="NCBI Taxonomy" id="933852"/>
    <lineage>
        <taxon>Eukaryota</taxon>
        <taxon>Fungi</taxon>
        <taxon>Dikarya</taxon>
        <taxon>Basidiomycota</taxon>
        <taxon>Agaricomycotina</taxon>
        <taxon>Agaricomycetes</taxon>
        <taxon>Sebacinales</taxon>
        <taxon>Serendipitaceae</taxon>
        <taxon>Serendipita</taxon>
    </lineage>
</organism>
<sequence length="150" mass="16160">MSTGLPHSTAQAHEQGQNPSPVPSDEHPHDLRSRPNDARNEHKAADSGLDNVDYPPQLHAGKVGLGPHYGEQNRVTIGDQIAGIKEDIKGHLTHNHHLVEEGRERYAGELKRKEHEKVSGAAQQADAEQDSKQEQDAPGAASEPASAGTK</sequence>